<reference evidence="2" key="1">
    <citation type="submission" date="2020-10" db="EMBL/GenBank/DDBJ databases">
        <title>Taxonomic study of unclassified bacteria belonging to the class Ktedonobacteria.</title>
        <authorList>
            <person name="Yabe S."/>
            <person name="Wang C.M."/>
            <person name="Zheng Y."/>
            <person name="Sakai Y."/>
            <person name="Cavaletti L."/>
            <person name="Monciardini P."/>
            <person name="Donadio S."/>
        </authorList>
    </citation>
    <scope>NUCLEOTIDE SEQUENCE</scope>
    <source>
        <strain evidence="2">ID150040</strain>
    </source>
</reference>
<keyword evidence="3" id="KW-1185">Reference proteome</keyword>
<dbReference type="SUPFAM" id="SSF52980">
    <property type="entry name" value="Restriction endonuclease-like"/>
    <property type="match status" value="1"/>
</dbReference>
<evidence type="ECO:0000313" key="3">
    <source>
        <dbReference type="Proteomes" id="UP000597444"/>
    </source>
</evidence>
<dbReference type="Proteomes" id="UP000597444">
    <property type="component" value="Unassembled WGS sequence"/>
</dbReference>
<dbReference type="PANTHER" id="PTHR36558:SF1">
    <property type="entry name" value="RESTRICTION ENDONUCLEASE DOMAIN-CONTAINING PROTEIN-RELATED"/>
    <property type="match status" value="1"/>
</dbReference>
<dbReference type="Gene3D" id="3.90.1570.10">
    <property type="entry name" value="tt1808, chain A"/>
    <property type="match status" value="1"/>
</dbReference>
<gene>
    <name evidence="2" type="ORF">KSF_034770</name>
</gene>
<proteinExistence type="predicted"/>
<sequence>MCRGCPRQPQGIGATRQGNFLLFPVADRRRGNTLIRSPRIVVEILSPSTETLDRGKKLEAYKACPTVQEIVLINQFMQAVEVYRCDEEDDENWQHLFYGPGSIVALASIDVPLTVEEIYKGINFDEPLLEQPY</sequence>
<dbReference type="InterPro" id="IPR008538">
    <property type="entry name" value="Uma2"/>
</dbReference>
<feature type="domain" description="Putative restriction endonuclease" evidence="1">
    <location>
        <begin position="28"/>
        <end position="102"/>
    </location>
</feature>
<name>A0A8J3MZS6_9CHLR</name>
<comment type="caution">
    <text evidence="2">The sequence shown here is derived from an EMBL/GenBank/DDBJ whole genome shotgun (WGS) entry which is preliminary data.</text>
</comment>
<dbReference type="AlphaFoldDB" id="A0A8J3MZS6"/>
<dbReference type="CDD" id="cd06260">
    <property type="entry name" value="DUF820-like"/>
    <property type="match status" value="1"/>
</dbReference>
<dbReference type="Pfam" id="PF05685">
    <property type="entry name" value="Uma2"/>
    <property type="match status" value="1"/>
</dbReference>
<dbReference type="InterPro" id="IPR012296">
    <property type="entry name" value="Nuclease_put_TT1808"/>
</dbReference>
<accession>A0A8J3MZS6</accession>
<evidence type="ECO:0000313" key="2">
    <source>
        <dbReference type="EMBL" id="GHO93429.1"/>
    </source>
</evidence>
<evidence type="ECO:0000259" key="1">
    <source>
        <dbReference type="Pfam" id="PF05685"/>
    </source>
</evidence>
<dbReference type="EMBL" id="BNJK01000001">
    <property type="protein sequence ID" value="GHO93429.1"/>
    <property type="molecule type" value="Genomic_DNA"/>
</dbReference>
<dbReference type="PANTHER" id="PTHR36558">
    <property type="entry name" value="GLR1098 PROTEIN"/>
    <property type="match status" value="1"/>
</dbReference>
<dbReference type="InterPro" id="IPR011335">
    <property type="entry name" value="Restrct_endonuc-II-like"/>
</dbReference>
<protein>
    <recommendedName>
        <fullName evidence="1">Putative restriction endonuclease domain-containing protein</fullName>
    </recommendedName>
</protein>
<organism evidence="2 3">
    <name type="scientific">Reticulibacter mediterranei</name>
    <dbReference type="NCBI Taxonomy" id="2778369"/>
    <lineage>
        <taxon>Bacteria</taxon>
        <taxon>Bacillati</taxon>
        <taxon>Chloroflexota</taxon>
        <taxon>Ktedonobacteria</taxon>
        <taxon>Ktedonobacterales</taxon>
        <taxon>Reticulibacteraceae</taxon>
        <taxon>Reticulibacter</taxon>
    </lineage>
</organism>